<reference evidence="2" key="1">
    <citation type="journal article" date="2022" name="Int. J. Mol. Sci.">
        <title>Draft Genome of Tanacetum Coccineum: Genomic Comparison of Closely Related Tanacetum-Family Plants.</title>
        <authorList>
            <person name="Yamashiro T."/>
            <person name="Shiraishi A."/>
            <person name="Nakayama K."/>
            <person name="Satake H."/>
        </authorList>
    </citation>
    <scope>NUCLEOTIDE SEQUENCE</scope>
</reference>
<protein>
    <submittedName>
        <fullName evidence="2">Uncharacterized protein</fullName>
    </submittedName>
</protein>
<comment type="caution">
    <text evidence="2">The sequence shown here is derived from an EMBL/GenBank/DDBJ whole genome shotgun (WGS) entry which is preliminary data.</text>
</comment>
<sequence length="97" mass="10639">MYLLTTSANIHSHYVTCLSSLEESLPSVPYVYEYPATLAVSDVHGAETHVHIPAHGGSGAQNEPPGSILSHESKPLEKHRPPFLQFVWSSDELSYPP</sequence>
<accession>A0ABQ4YDV4</accession>
<dbReference type="Proteomes" id="UP001151760">
    <property type="component" value="Unassembled WGS sequence"/>
</dbReference>
<evidence type="ECO:0000313" key="3">
    <source>
        <dbReference type="Proteomes" id="UP001151760"/>
    </source>
</evidence>
<gene>
    <name evidence="2" type="ORF">Tco_0725770</name>
</gene>
<organism evidence="2 3">
    <name type="scientific">Tanacetum coccineum</name>
    <dbReference type="NCBI Taxonomy" id="301880"/>
    <lineage>
        <taxon>Eukaryota</taxon>
        <taxon>Viridiplantae</taxon>
        <taxon>Streptophyta</taxon>
        <taxon>Embryophyta</taxon>
        <taxon>Tracheophyta</taxon>
        <taxon>Spermatophyta</taxon>
        <taxon>Magnoliopsida</taxon>
        <taxon>eudicotyledons</taxon>
        <taxon>Gunneridae</taxon>
        <taxon>Pentapetalae</taxon>
        <taxon>asterids</taxon>
        <taxon>campanulids</taxon>
        <taxon>Asterales</taxon>
        <taxon>Asteraceae</taxon>
        <taxon>Asteroideae</taxon>
        <taxon>Anthemideae</taxon>
        <taxon>Anthemidinae</taxon>
        <taxon>Tanacetum</taxon>
    </lineage>
</organism>
<feature type="region of interest" description="Disordered" evidence="1">
    <location>
        <begin position="50"/>
        <end position="74"/>
    </location>
</feature>
<proteinExistence type="predicted"/>
<name>A0ABQ4YDV4_9ASTR</name>
<keyword evidence="3" id="KW-1185">Reference proteome</keyword>
<reference evidence="2" key="2">
    <citation type="submission" date="2022-01" db="EMBL/GenBank/DDBJ databases">
        <authorList>
            <person name="Yamashiro T."/>
            <person name="Shiraishi A."/>
            <person name="Satake H."/>
            <person name="Nakayama K."/>
        </authorList>
    </citation>
    <scope>NUCLEOTIDE SEQUENCE</scope>
</reference>
<evidence type="ECO:0000256" key="1">
    <source>
        <dbReference type="SAM" id="MobiDB-lite"/>
    </source>
</evidence>
<dbReference type="EMBL" id="BQNB010010335">
    <property type="protein sequence ID" value="GJS75889.1"/>
    <property type="molecule type" value="Genomic_DNA"/>
</dbReference>
<evidence type="ECO:0000313" key="2">
    <source>
        <dbReference type="EMBL" id="GJS75889.1"/>
    </source>
</evidence>